<sequence>MLFIRMSYQVHMSLLKRECDLSSIVLVGMCRTFSVSNC</sequence>
<evidence type="ECO:0000313" key="2">
    <source>
        <dbReference type="Proteomes" id="UP001295462"/>
    </source>
</evidence>
<organism evidence="1 2">
    <name type="scientific">Vibrio jasicida</name>
    <dbReference type="NCBI Taxonomy" id="766224"/>
    <lineage>
        <taxon>Bacteria</taxon>
        <taxon>Pseudomonadati</taxon>
        <taxon>Pseudomonadota</taxon>
        <taxon>Gammaproteobacteria</taxon>
        <taxon>Vibrionales</taxon>
        <taxon>Vibrionaceae</taxon>
        <taxon>Vibrio</taxon>
    </lineage>
</organism>
<dbReference type="EMBL" id="CAKMUD010000127">
    <property type="protein sequence ID" value="CAH1603324.1"/>
    <property type="molecule type" value="Genomic_DNA"/>
</dbReference>
<dbReference type="AlphaFoldDB" id="A0AAU9QW66"/>
<accession>A0AAU9QW66</accession>
<gene>
    <name evidence="1" type="ORF">THF1A12_70043</name>
</gene>
<evidence type="ECO:0000313" key="1">
    <source>
        <dbReference type="EMBL" id="CAH1603324.1"/>
    </source>
</evidence>
<name>A0AAU9QW66_9VIBR</name>
<dbReference type="Proteomes" id="UP001295462">
    <property type="component" value="Unassembled WGS sequence"/>
</dbReference>
<protein>
    <submittedName>
        <fullName evidence="1">Uncharacterized protein</fullName>
    </submittedName>
</protein>
<reference evidence="1" key="1">
    <citation type="submission" date="2022-01" db="EMBL/GenBank/DDBJ databases">
        <authorList>
            <person name="Lagorce A."/>
        </authorList>
    </citation>
    <scope>NUCLEOTIDE SEQUENCE</scope>
    <source>
        <strain evidence="1">Th15_F1_A12</strain>
    </source>
</reference>
<comment type="caution">
    <text evidence="1">The sequence shown here is derived from an EMBL/GenBank/DDBJ whole genome shotgun (WGS) entry which is preliminary data.</text>
</comment>
<proteinExistence type="predicted"/>